<dbReference type="Gene3D" id="1.10.1660.10">
    <property type="match status" value="1"/>
</dbReference>
<accession>A0A4Z0H0A6</accession>
<evidence type="ECO:0000313" key="4">
    <source>
        <dbReference type="Proteomes" id="UP000297982"/>
    </source>
</evidence>
<sequence>MYTITEVARKLGIKPHTLRYYEREGIIESERTDSGVRRYTEQHIQWLRFVVKLRETHMPVSVIKQYVDYYKQGDHTAPERLKLIEEHLTAIHKQIEELQETEIMLKHKVSTYKDMMGTGTLSH</sequence>
<dbReference type="AlphaFoldDB" id="A0A4Z0H0A6"/>
<dbReference type="STRING" id="192814.GCA_900166575_03276"/>
<dbReference type="RefSeq" id="WP_135328047.1">
    <property type="nucleotide sequence ID" value="NZ_SRJC01000003.1"/>
</dbReference>
<dbReference type="PRINTS" id="PR00040">
    <property type="entry name" value="HTHMERR"/>
</dbReference>
<name>A0A4Z0H0A6_9BACI</name>
<proteinExistence type="predicted"/>
<dbReference type="Pfam" id="PF13411">
    <property type="entry name" value="MerR_1"/>
    <property type="match status" value="1"/>
</dbReference>
<dbReference type="CDD" id="cd01109">
    <property type="entry name" value="HTH_YyaN"/>
    <property type="match status" value="1"/>
</dbReference>
<reference evidence="3 4" key="1">
    <citation type="journal article" date="2003" name="Int. J. Syst. Evol. Microbiol.">
        <title>Halobacillus salinus sp. nov., isolated from a salt lake on the coast of the East Sea in Korea.</title>
        <authorList>
            <person name="Yoon J.H."/>
            <person name="Kang K.H."/>
            <person name="Park Y.H."/>
        </authorList>
    </citation>
    <scope>NUCLEOTIDE SEQUENCE [LARGE SCALE GENOMIC DNA]</scope>
    <source>
        <strain evidence="3 4">HSL-3</strain>
    </source>
</reference>
<dbReference type="InterPro" id="IPR009061">
    <property type="entry name" value="DNA-bd_dom_put_sf"/>
</dbReference>
<dbReference type="PROSITE" id="PS50937">
    <property type="entry name" value="HTH_MERR_2"/>
    <property type="match status" value="1"/>
</dbReference>
<dbReference type="PANTHER" id="PTHR30204:SF82">
    <property type="entry name" value="TRANSCRIPTIONAL REGULATOR, MERR FAMILY"/>
    <property type="match status" value="1"/>
</dbReference>
<dbReference type="Proteomes" id="UP000297982">
    <property type="component" value="Unassembled WGS sequence"/>
</dbReference>
<dbReference type="SMART" id="SM00422">
    <property type="entry name" value="HTH_MERR"/>
    <property type="match status" value="1"/>
</dbReference>
<dbReference type="PANTHER" id="PTHR30204">
    <property type="entry name" value="REDOX-CYCLING DRUG-SENSING TRANSCRIPTIONAL ACTIVATOR SOXR"/>
    <property type="match status" value="1"/>
</dbReference>
<comment type="caution">
    <text evidence="3">The sequence shown here is derived from an EMBL/GenBank/DDBJ whole genome shotgun (WGS) entry which is preliminary data.</text>
</comment>
<keyword evidence="1" id="KW-0238">DNA-binding</keyword>
<evidence type="ECO:0000259" key="2">
    <source>
        <dbReference type="PROSITE" id="PS50937"/>
    </source>
</evidence>
<feature type="domain" description="HTH merR-type" evidence="2">
    <location>
        <begin position="1"/>
        <end position="69"/>
    </location>
</feature>
<keyword evidence="4" id="KW-1185">Reference proteome</keyword>
<gene>
    <name evidence="3" type="ORF">E4663_13845</name>
</gene>
<dbReference type="EMBL" id="SRJC01000003">
    <property type="protein sequence ID" value="TGB02418.1"/>
    <property type="molecule type" value="Genomic_DNA"/>
</dbReference>
<evidence type="ECO:0000256" key="1">
    <source>
        <dbReference type="ARBA" id="ARBA00023125"/>
    </source>
</evidence>
<protein>
    <submittedName>
        <fullName evidence="3">MerR family transcriptional regulator</fullName>
    </submittedName>
</protein>
<dbReference type="InterPro" id="IPR047057">
    <property type="entry name" value="MerR_fam"/>
</dbReference>
<dbReference type="GO" id="GO:0003700">
    <property type="term" value="F:DNA-binding transcription factor activity"/>
    <property type="evidence" value="ECO:0007669"/>
    <property type="project" value="InterPro"/>
</dbReference>
<evidence type="ECO:0000313" key="3">
    <source>
        <dbReference type="EMBL" id="TGB02418.1"/>
    </source>
</evidence>
<organism evidence="3 4">
    <name type="scientific">Halobacillus salinus</name>
    <dbReference type="NCBI Taxonomy" id="192814"/>
    <lineage>
        <taxon>Bacteria</taxon>
        <taxon>Bacillati</taxon>
        <taxon>Bacillota</taxon>
        <taxon>Bacilli</taxon>
        <taxon>Bacillales</taxon>
        <taxon>Bacillaceae</taxon>
        <taxon>Halobacillus</taxon>
    </lineage>
</organism>
<dbReference type="SUPFAM" id="SSF46955">
    <property type="entry name" value="Putative DNA-binding domain"/>
    <property type="match status" value="1"/>
</dbReference>
<dbReference type="InterPro" id="IPR000551">
    <property type="entry name" value="MerR-type_HTH_dom"/>
</dbReference>
<dbReference type="GO" id="GO:0003677">
    <property type="term" value="F:DNA binding"/>
    <property type="evidence" value="ECO:0007669"/>
    <property type="project" value="UniProtKB-KW"/>
</dbReference>